<dbReference type="OrthoDB" id="285405at2759"/>
<evidence type="ECO:0000256" key="7">
    <source>
        <dbReference type="SAM" id="MobiDB-lite"/>
    </source>
</evidence>
<evidence type="ECO:0000256" key="5">
    <source>
        <dbReference type="ARBA" id="ARBA00022840"/>
    </source>
</evidence>
<dbReference type="Gene3D" id="1.10.510.10">
    <property type="entry name" value="Transferase(Phosphotransferase) domain 1"/>
    <property type="match status" value="1"/>
</dbReference>
<reference evidence="10" key="1">
    <citation type="journal article" date="2006" name="PLoS Biol.">
        <title>Macronuclear genome sequence of the ciliate Tetrahymena thermophila, a model eukaryote.</title>
        <authorList>
            <person name="Eisen J.A."/>
            <person name="Coyne R.S."/>
            <person name="Wu M."/>
            <person name="Wu D."/>
            <person name="Thiagarajan M."/>
            <person name="Wortman J.R."/>
            <person name="Badger J.H."/>
            <person name="Ren Q."/>
            <person name="Amedeo P."/>
            <person name="Jones K.M."/>
            <person name="Tallon L.J."/>
            <person name="Delcher A.L."/>
            <person name="Salzberg S.L."/>
            <person name="Silva J.C."/>
            <person name="Haas B.J."/>
            <person name="Majoros W.H."/>
            <person name="Farzad M."/>
            <person name="Carlton J.M."/>
            <person name="Smith R.K. Jr."/>
            <person name="Garg J."/>
            <person name="Pearlman R.E."/>
            <person name="Karrer K.M."/>
            <person name="Sun L."/>
            <person name="Manning G."/>
            <person name="Elde N.C."/>
            <person name="Turkewitz A.P."/>
            <person name="Asai D.J."/>
            <person name="Wilkes D.E."/>
            <person name="Wang Y."/>
            <person name="Cai H."/>
            <person name="Collins K."/>
            <person name="Stewart B.A."/>
            <person name="Lee S.R."/>
            <person name="Wilamowska K."/>
            <person name="Weinberg Z."/>
            <person name="Ruzzo W.L."/>
            <person name="Wloga D."/>
            <person name="Gaertig J."/>
            <person name="Frankel J."/>
            <person name="Tsao C.-C."/>
            <person name="Gorovsky M.A."/>
            <person name="Keeling P.J."/>
            <person name="Waller R.F."/>
            <person name="Patron N.J."/>
            <person name="Cherry J.M."/>
            <person name="Stover N.A."/>
            <person name="Krieger C.J."/>
            <person name="del Toro C."/>
            <person name="Ryder H.F."/>
            <person name="Williamson S.C."/>
            <person name="Barbeau R.A."/>
            <person name="Hamilton E.P."/>
            <person name="Orias E."/>
        </authorList>
    </citation>
    <scope>NUCLEOTIDE SEQUENCE [LARGE SCALE GENOMIC DNA]</scope>
    <source>
        <strain evidence="10">SB210</strain>
    </source>
</reference>
<keyword evidence="5 6" id="KW-0067">ATP-binding</keyword>
<dbReference type="InterPro" id="IPR008271">
    <property type="entry name" value="Ser/Thr_kinase_AS"/>
</dbReference>
<feature type="region of interest" description="Disordered" evidence="7">
    <location>
        <begin position="1"/>
        <end position="98"/>
    </location>
</feature>
<feature type="compositionally biased region" description="Polar residues" evidence="7">
    <location>
        <begin position="1007"/>
        <end position="1021"/>
    </location>
</feature>
<accession>Q22TH1</accession>
<feature type="binding site" evidence="6">
    <location>
        <position position="231"/>
    </location>
    <ligand>
        <name>ATP</name>
        <dbReference type="ChEBI" id="CHEBI:30616"/>
    </ligand>
</feature>
<dbReference type="SUPFAM" id="SSF56112">
    <property type="entry name" value="Protein kinase-like (PK-like)"/>
    <property type="match status" value="1"/>
</dbReference>
<evidence type="ECO:0000256" key="2">
    <source>
        <dbReference type="ARBA" id="ARBA00022679"/>
    </source>
</evidence>
<evidence type="ECO:0000259" key="8">
    <source>
        <dbReference type="PROSITE" id="PS50011"/>
    </source>
</evidence>
<keyword evidence="2" id="KW-0808">Transferase</keyword>
<dbReference type="Proteomes" id="UP000009168">
    <property type="component" value="Unassembled WGS sequence"/>
</dbReference>
<dbReference type="PANTHER" id="PTHR48016">
    <property type="entry name" value="MAP KINASE KINASE KINASE SSK2-RELATED-RELATED"/>
    <property type="match status" value="1"/>
</dbReference>
<feature type="compositionally biased region" description="Basic and acidic residues" evidence="7">
    <location>
        <begin position="52"/>
        <end position="67"/>
    </location>
</feature>
<comment type="subunit">
    <text evidence="1">Monomer.</text>
</comment>
<dbReference type="HOGENOM" id="CLU_276292_0_0_1"/>
<dbReference type="PROSITE" id="PS00108">
    <property type="entry name" value="PROTEIN_KINASE_ST"/>
    <property type="match status" value="1"/>
</dbReference>
<feature type="region of interest" description="Disordered" evidence="7">
    <location>
        <begin position="1129"/>
        <end position="1148"/>
    </location>
</feature>
<feature type="compositionally biased region" description="Basic and acidic residues" evidence="7">
    <location>
        <begin position="490"/>
        <end position="507"/>
    </location>
</feature>
<feature type="compositionally biased region" description="Basic and acidic residues" evidence="7">
    <location>
        <begin position="130"/>
        <end position="145"/>
    </location>
</feature>
<feature type="compositionally biased region" description="Polar residues" evidence="7">
    <location>
        <begin position="735"/>
        <end position="751"/>
    </location>
</feature>
<feature type="compositionally biased region" description="Polar residues" evidence="7">
    <location>
        <begin position="76"/>
        <end position="98"/>
    </location>
</feature>
<dbReference type="InterPro" id="IPR050538">
    <property type="entry name" value="MAP_kinase_kinase_kinase"/>
</dbReference>
<dbReference type="CDD" id="cd06606">
    <property type="entry name" value="STKc_MAPKKK"/>
    <property type="match status" value="1"/>
</dbReference>
<dbReference type="PROSITE" id="PS50011">
    <property type="entry name" value="PROTEIN_KINASE_DOM"/>
    <property type="match status" value="1"/>
</dbReference>
<keyword evidence="4 9" id="KW-0418">Kinase</keyword>
<feature type="compositionally biased region" description="Polar residues" evidence="7">
    <location>
        <begin position="703"/>
        <end position="721"/>
    </location>
</feature>
<evidence type="ECO:0000313" key="10">
    <source>
        <dbReference type="Proteomes" id="UP000009168"/>
    </source>
</evidence>
<dbReference type="AlphaFoldDB" id="Q22TH1"/>
<feature type="compositionally biased region" description="Low complexity" evidence="7">
    <location>
        <begin position="722"/>
        <end position="734"/>
    </location>
</feature>
<dbReference type="GO" id="GO:0004672">
    <property type="term" value="F:protein kinase activity"/>
    <property type="evidence" value="ECO:0007669"/>
    <property type="project" value="InterPro"/>
</dbReference>
<dbReference type="STRING" id="312017.Q22TH1"/>
<feature type="compositionally biased region" description="Polar residues" evidence="7">
    <location>
        <begin position="1"/>
        <end position="15"/>
    </location>
</feature>
<feature type="region of interest" description="Disordered" evidence="7">
    <location>
        <begin position="127"/>
        <end position="159"/>
    </location>
</feature>
<feature type="compositionally biased region" description="Low complexity" evidence="7">
    <location>
        <begin position="580"/>
        <end position="604"/>
    </location>
</feature>
<dbReference type="EMBL" id="GG662840">
    <property type="protein sequence ID" value="EAR88467.2"/>
    <property type="molecule type" value="Genomic_DNA"/>
</dbReference>
<feature type="compositionally biased region" description="Polar residues" evidence="7">
    <location>
        <begin position="768"/>
        <end position="780"/>
    </location>
</feature>
<feature type="compositionally biased region" description="Basic and acidic residues" evidence="7">
    <location>
        <begin position="25"/>
        <end position="35"/>
    </location>
</feature>
<evidence type="ECO:0000313" key="9">
    <source>
        <dbReference type="EMBL" id="EAR88467.2"/>
    </source>
</evidence>
<dbReference type="InterPro" id="IPR017441">
    <property type="entry name" value="Protein_kinase_ATP_BS"/>
</dbReference>
<sequence length="1148" mass="130907">MGNNLLNACKNTSAPTDQNDGDNDQTQKEKQEKRKLERKKNQRNKSDFGSVHAEDIIEKKEIPRQEEQSDSSSQQMNGFDGQSYQSNEINSTYNQGSENHLNKMRKSQHNKYSKKNRHIVNNLVNGQNQQKEEDKFSHSESEHPSPKQGGENAEKEADSVEEIRQLKNNNDKYFTKEDQEYYEKKYYNEKKVQPPKDKNIRWQSGEVLGTGSFGQVILGMNIDTGEFMAVKQVHIGGYNQKDRQEKIQQIQSEIEALRNFSDKNIVRYIGIKKSETSINIFLEYVPGGSISSLLYRYGKFNETLIRKFTQQILKGLEYLHAHEIIHRDIKGANVLVDKDGNCKLADFGSAKKIVEEKGHNDSIRGTPYWMAPETIKQLGSGRFADIWSIGCTVIEMATAKPPWADKSPIQAMFYIANAQQPPPIPEHLSPVCKDFISKCLKINPNDRYNVRQLLNHPFILGKRLTHVSQPGRQLPLITEEATVDYQTSSPDKRKEFLTRGESRGNTLFHEENSMKDTLTEKTLVFSVKTKTHKSQKSRKSIRLRESDGENSQDSIDLGKSKNMNNPRPLNPQPKMIQPRSSQQQQNYSNNKNLNYSGEKFSNSIDKNKDNNDNSSKSSDSSRSSSNSSNSQERTKNNTQISYTGTDAMPIRKKQVTPFSLSHKQSSLNQQQRQQPQSLQIQQPSEYSGTKSVYTSEIDRDKSSIITKQQSYTSQNSSEGGRQNNKLLENNQNQLPTNGIKSQERVNSPFKTQNGNANNNQQSNINKNGMSHFSNGVTSSANNNNDNNNDGANLIRNYDSNSSNSSNKQNENNQKKQEAPIYVQNIASNNNSQNHNLILTQSQQQITLGQKQADRKSQKLRELNDSSSSSSSRPASKSPQPNQNNLPNLSKNSQSKNASIDKSAIEQKKQEAAQKQLIYIDCYDDEDEDEEEEVQFHFDQTAVDSIMRHQGNQNINNNNTQTYTNKTNSEYNRNARKTVDSQQQPSQLVDTTADSFNRDKFGKLRFSKPTSPKQLNTQVSGTNFNNNSFDQIAIDNKTVITDNTNKNKIGSLKQEQVKEYSKYFGQGQRSRNDDYKTSSIDQHIINQYMQQKQNSHNNENNNNNNNNSPYNDLTRHIDSINIDDYSESQFESYNSKEARSKQNIITKNY</sequence>
<protein>
    <submittedName>
        <fullName evidence="9">Plant dual-specificity MAP kinase kinase family domain protein</fullName>
    </submittedName>
</protein>
<dbReference type="KEGG" id="tet:TTHERM_00170550"/>
<feature type="compositionally biased region" description="Low complexity" evidence="7">
    <location>
        <begin position="752"/>
        <end position="767"/>
    </location>
</feature>
<dbReference type="SMART" id="SM00220">
    <property type="entry name" value="S_TKc"/>
    <property type="match status" value="1"/>
</dbReference>
<feature type="region of interest" description="Disordered" evidence="7">
    <location>
        <begin position="528"/>
        <end position="815"/>
    </location>
</feature>
<feature type="domain" description="Protein kinase" evidence="8">
    <location>
        <begin position="202"/>
        <end position="459"/>
    </location>
</feature>
<dbReference type="GO" id="GO:0005524">
    <property type="term" value="F:ATP binding"/>
    <property type="evidence" value="ECO:0007669"/>
    <property type="project" value="UniProtKB-UniRule"/>
</dbReference>
<dbReference type="InParanoid" id="Q22TH1"/>
<feature type="region of interest" description="Disordered" evidence="7">
    <location>
        <begin position="843"/>
        <end position="906"/>
    </location>
</feature>
<feature type="compositionally biased region" description="Low complexity" evidence="7">
    <location>
        <begin position="799"/>
        <end position="811"/>
    </location>
</feature>
<organism evidence="9 10">
    <name type="scientific">Tetrahymena thermophila (strain SB210)</name>
    <dbReference type="NCBI Taxonomy" id="312017"/>
    <lineage>
        <taxon>Eukaryota</taxon>
        <taxon>Sar</taxon>
        <taxon>Alveolata</taxon>
        <taxon>Ciliophora</taxon>
        <taxon>Intramacronucleata</taxon>
        <taxon>Oligohymenophorea</taxon>
        <taxon>Hymenostomatida</taxon>
        <taxon>Tetrahymenina</taxon>
        <taxon>Tetrahymenidae</taxon>
        <taxon>Tetrahymena</taxon>
    </lineage>
</organism>
<feature type="compositionally biased region" description="Polar residues" evidence="7">
    <location>
        <begin position="685"/>
        <end position="694"/>
    </location>
</feature>
<feature type="compositionally biased region" description="Low complexity" evidence="7">
    <location>
        <begin position="612"/>
        <end position="630"/>
    </location>
</feature>
<feature type="compositionally biased region" description="Low complexity" evidence="7">
    <location>
        <begin position="664"/>
        <end position="684"/>
    </location>
</feature>
<gene>
    <name evidence="9" type="ORF">TTHERM_00170550</name>
</gene>
<dbReference type="PROSITE" id="PS00107">
    <property type="entry name" value="PROTEIN_KINASE_ATP"/>
    <property type="match status" value="1"/>
</dbReference>
<keyword evidence="10" id="KW-1185">Reference proteome</keyword>
<feature type="region of interest" description="Disordered" evidence="7">
    <location>
        <begin position="484"/>
        <end position="507"/>
    </location>
</feature>
<feature type="compositionally biased region" description="Basic residues" evidence="7">
    <location>
        <begin position="529"/>
        <end position="541"/>
    </location>
</feature>
<feature type="compositionally biased region" description="Low complexity" evidence="7">
    <location>
        <begin position="865"/>
        <end position="896"/>
    </location>
</feature>
<feature type="region of interest" description="Disordered" evidence="7">
    <location>
        <begin position="1091"/>
        <end position="1113"/>
    </location>
</feature>
<evidence type="ECO:0000256" key="1">
    <source>
        <dbReference type="ARBA" id="ARBA00011245"/>
    </source>
</evidence>
<dbReference type="InterPro" id="IPR000719">
    <property type="entry name" value="Prot_kinase_dom"/>
</dbReference>
<evidence type="ECO:0000256" key="3">
    <source>
        <dbReference type="ARBA" id="ARBA00022741"/>
    </source>
</evidence>
<dbReference type="FunFam" id="1.10.510.10:FF:000571">
    <property type="entry name" value="Maternal embryonic leucine zipper kinase"/>
    <property type="match status" value="1"/>
</dbReference>
<name>Q22TH1_TETTS</name>
<keyword evidence="3 6" id="KW-0547">Nucleotide-binding</keyword>
<feature type="compositionally biased region" description="Basic and acidic residues" evidence="7">
    <location>
        <begin position="851"/>
        <end position="863"/>
    </location>
</feature>
<dbReference type="PANTHER" id="PTHR48016:SF56">
    <property type="entry name" value="MAPKK KINASE"/>
    <property type="match status" value="1"/>
</dbReference>
<dbReference type="GeneID" id="7836434"/>
<evidence type="ECO:0000256" key="4">
    <source>
        <dbReference type="ARBA" id="ARBA00022777"/>
    </source>
</evidence>
<proteinExistence type="predicted"/>
<evidence type="ECO:0000256" key="6">
    <source>
        <dbReference type="PROSITE-ProRule" id="PRU10141"/>
    </source>
</evidence>
<dbReference type="eggNOG" id="KOG0198">
    <property type="taxonomic scope" value="Eukaryota"/>
</dbReference>
<feature type="compositionally biased region" description="Low complexity" evidence="7">
    <location>
        <begin position="1096"/>
        <end position="1106"/>
    </location>
</feature>
<dbReference type="InterPro" id="IPR011009">
    <property type="entry name" value="Kinase-like_dom_sf"/>
</dbReference>
<dbReference type="RefSeq" id="XP_001008712.2">
    <property type="nucleotide sequence ID" value="XM_001008712.2"/>
</dbReference>
<feature type="region of interest" description="Disordered" evidence="7">
    <location>
        <begin position="1001"/>
        <end position="1021"/>
    </location>
</feature>
<dbReference type="Pfam" id="PF00069">
    <property type="entry name" value="Pkinase"/>
    <property type="match status" value="1"/>
</dbReference>